<dbReference type="EMBL" id="FNNI01000004">
    <property type="protein sequence ID" value="SDX21140.1"/>
    <property type="molecule type" value="Genomic_DNA"/>
</dbReference>
<sequence length="48" mass="5972">MTRQPRTPLTDDEVEYLSQLANGNALARQRKRDRERRERENRRRMSKW</sequence>
<protein>
    <submittedName>
        <fullName evidence="2">Uncharacterized protein</fullName>
    </submittedName>
</protein>
<proteinExistence type="predicted"/>
<reference evidence="2 3" key="1">
    <citation type="submission" date="2016-10" db="EMBL/GenBank/DDBJ databases">
        <authorList>
            <person name="de Groot N.N."/>
        </authorList>
    </citation>
    <scope>NUCLEOTIDE SEQUENCE [LARGE SCALE GENOMIC DNA]</scope>
    <source>
        <strain evidence="2 3">DSM 19219</strain>
    </source>
</reference>
<feature type="region of interest" description="Disordered" evidence="1">
    <location>
        <begin position="1"/>
        <end position="48"/>
    </location>
</feature>
<dbReference type="STRING" id="574349.SAMN05443545_104263"/>
<feature type="compositionally biased region" description="Basic and acidic residues" evidence="1">
    <location>
        <begin position="35"/>
        <end position="48"/>
    </location>
</feature>
<dbReference type="AlphaFoldDB" id="A0A1H2ZU77"/>
<evidence type="ECO:0000313" key="3">
    <source>
        <dbReference type="Proteomes" id="UP000198500"/>
    </source>
</evidence>
<dbReference type="Proteomes" id="UP000198500">
    <property type="component" value="Unassembled WGS sequence"/>
</dbReference>
<name>A0A1H2ZU77_9GAMM</name>
<keyword evidence="3" id="KW-1185">Reference proteome</keyword>
<accession>A0A1H2ZU77</accession>
<organism evidence="2 3">
    <name type="scientific">Aidingimonas halophila</name>
    <dbReference type="NCBI Taxonomy" id="574349"/>
    <lineage>
        <taxon>Bacteria</taxon>
        <taxon>Pseudomonadati</taxon>
        <taxon>Pseudomonadota</taxon>
        <taxon>Gammaproteobacteria</taxon>
        <taxon>Oceanospirillales</taxon>
        <taxon>Halomonadaceae</taxon>
        <taxon>Aidingimonas</taxon>
    </lineage>
</organism>
<dbReference type="RefSeq" id="WP_175529806.1">
    <property type="nucleotide sequence ID" value="NZ_BMXH01000001.1"/>
</dbReference>
<gene>
    <name evidence="2" type="ORF">SAMN05443545_104263</name>
</gene>
<evidence type="ECO:0000313" key="2">
    <source>
        <dbReference type="EMBL" id="SDX21140.1"/>
    </source>
</evidence>
<evidence type="ECO:0000256" key="1">
    <source>
        <dbReference type="SAM" id="MobiDB-lite"/>
    </source>
</evidence>